<dbReference type="AlphaFoldDB" id="X1SWP7"/>
<reference evidence="1" key="1">
    <citation type="journal article" date="2014" name="Front. Microbiol.">
        <title>High frequency of phylogenetically diverse reductive dehalogenase-homologous genes in deep subseafloor sedimentary metagenomes.</title>
        <authorList>
            <person name="Kawai M."/>
            <person name="Futagami T."/>
            <person name="Toyoda A."/>
            <person name="Takaki Y."/>
            <person name="Nishi S."/>
            <person name="Hori S."/>
            <person name="Arai W."/>
            <person name="Tsubouchi T."/>
            <person name="Morono Y."/>
            <person name="Uchiyama I."/>
            <person name="Ito T."/>
            <person name="Fujiyama A."/>
            <person name="Inagaki F."/>
            <person name="Takami H."/>
        </authorList>
    </citation>
    <scope>NUCLEOTIDE SEQUENCE</scope>
    <source>
        <strain evidence="1">Expedition CK06-06</strain>
    </source>
</reference>
<accession>X1SWP7</accession>
<evidence type="ECO:0000313" key="1">
    <source>
        <dbReference type="EMBL" id="GAI79765.1"/>
    </source>
</evidence>
<name>X1SWP7_9ZZZZ</name>
<comment type="caution">
    <text evidence="1">The sequence shown here is derived from an EMBL/GenBank/DDBJ whole genome shotgun (WGS) entry which is preliminary data.</text>
</comment>
<protein>
    <submittedName>
        <fullName evidence="1">Uncharacterized protein</fullName>
    </submittedName>
</protein>
<feature type="non-terminal residue" evidence="1">
    <location>
        <position position="1"/>
    </location>
</feature>
<sequence>VLLSFVFLIELGVAPSNPGLSLSKTCFGVFLTVEKVKKYERNKEIAAAFDRG</sequence>
<proteinExistence type="predicted"/>
<dbReference type="EMBL" id="BARW01009380">
    <property type="protein sequence ID" value="GAI79765.1"/>
    <property type="molecule type" value="Genomic_DNA"/>
</dbReference>
<gene>
    <name evidence="1" type="ORF">S12H4_18889</name>
</gene>
<organism evidence="1">
    <name type="scientific">marine sediment metagenome</name>
    <dbReference type="NCBI Taxonomy" id="412755"/>
    <lineage>
        <taxon>unclassified sequences</taxon>
        <taxon>metagenomes</taxon>
        <taxon>ecological metagenomes</taxon>
    </lineage>
</organism>